<keyword evidence="2" id="KW-1185">Reference proteome</keyword>
<dbReference type="Proteomes" id="UP000733744">
    <property type="component" value="Unassembled WGS sequence"/>
</dbReference>
<protein>
    <submittedName>
        <fullName evidence="1">Uncharacterized protein</fullName>
    </submittedName>
</protein>
<reference evidence="1 2" key="1">
    <citation type="journal article" date="2019" name="Antonie Van Leeuwenhoek">
        <title>Description of 'Ca. Methylobacter oryzae' KRF1, a novel species from the environmentally important Methylobacter clade 2.</title>
        <authorList>
            <person name="Khatri K."/>
            <person name="Mohite J.A."/>
            <person name="Pandit P.S."/>
            <person name="Bahulikar R."/>
            <person name="Rahalkar M.C."/>
        </authorList>
    </citation>
    <scope>NUCLEOTIDE SEQUENCE [LARGE SCALE GENOMIC DNA]</scope>
    <source>
        <strain evidence="1 2">KRF1</strain>
    </source>
</reference>
<dbReference type="RefSeq" id="WP_127030723.1">
    <property type="nucleotide sequence ID" value="NZ_RYFG02000090.1"/>
</dbReference>
<comment type="caution">
    <text evidence="1">The sequence shown here is derived from an EMBL/GenBank/DDBJ whole genome shotgun (WGS) entry which is preliminary data.</text>
</comment>
<gene>
    <name evidence="1" type="ORF">EKO24_010015</name>
</gene>
<sequence>MTDARCCDGLPNSESAYRSNISILFIDAGNQGNMVLINTSDLGEKIKDGKKQKTVLTWQEKQCIIDVFNGQRQEEDFSVVVDYE</sequence>
<accession>A0ABY3CAK1</accession>
<evidence type="ECO:0000313" key="1">
    <source>
        <dbReference type="EMBL" id="TRW95386.1"/>
    </source>
</evidence>
<evidence type="ECO:0000313" key="2">
    <source>
        <dbReference type="Proteomes" id="UP000733744"/>
    </source>
</evidence>
<organism evidence="1 2">
    <name type="scientific">Candidatus Methylobacter oryzae</name>
    <dbReference type="NCBI Taxonomy" id="2497749"/>
    <lineage>
        <taxon>Bacteria</taxon>
        <taxon>Pseudomonadati</taxon>
        <taxon>Pseudomonadota</taxon>
        <taxon>Gammaproteobacteria</taxon>
        <taxon>Methylococcales</taxon>
        <taxon>Methylococcaceae</taxon>
        <taxon>Methylobacter</taxon>
    </lineage>
</organism>
<dbReference type="EMBL" id="RYFG02000090">
    <property type="protein sequence ID" value="TRW95386.1"/>
    <property type="molecule type" value="Genomic_DNA"/>
</dbReference>
<name>A0ABY3CAK1_9GAMM</name>
<proteinExistence type="predicted"/>